<dbReference type="Pfam" id="PF02563">
    <property type="entry name" value="Poly_export"/>
    <property type="match status" value="1"/>
</dbReference>
<organism evidence="18 19">
    <name type="scientific">Pseudothermotoga lettingae (strain ATCC BAA-301 / DSM 14385 / NBRC 107922 / TMO)</name>
    <name type="common">Thermotoga lettingae</name>
    <dbReference type="NCBI Taxonomy" id="416591"/>
    <lineage>
        <taxon>Bacteria</taxon>
        <taxon>Thermotogati</taxon>
        <taxon>Thermotogota</taxon>
        <taxon>Thermotogae</taxon>
        <taxon>Thermotogales</taxon>
        <taxon>Thermotogaceae</taxon>
        <taxon>Pseudothermotoga</taxon>
    </lineage>
</organism>
<evidence type="ECO:0000256" key="10">
    <source>
        <dbReference type="ARBA" id="ARBA00023114"/>
    </source>
</evidence>
<gene>
    <name evidence="18" type="ordered locus">Tlet_1989</name>
</gene>
<comment type="subcellular location">
    <subcellularLocation>
        <location evidence="1">Cell outer membrane</location>
        <topology evidence="1">Multi-pass membrane protein</topology>
    </subcellularLocation>
</comment>
<dbReference type="STRING" id="416591.Tlet_1989"/>
<proteinExistence type="inferred from homology"/>
<dbReference type="InterPro" id="IPR003715">
    <property type="entry name" value="Poly_export_N"/>
</dbReference>
<dbReference type="eggNOG" id="COG1596">
    <property type="taxonomic scope" value="Bacteria"/>
</dbReference>
<evidence type="ECO:0000313" key="19">
    <source>
        <dbReference type="Proteomes" id="UP000002016"/>
    </source>
</evidence>
<keyword evidence="3" id="KW-0813">Transport</keyword>
<sequence precursor="true">MRKGFLLLILFLSCLIFAEYTLRTGDIVRIEVFAYPEMTKDCLVDSDGYISYAGVGRIKVEGMTLSDIEKIASEKIAKLIPNPSVTVSLISYAPRYIYIQGITNRRIDIGINPVTLSQVISTVGSNGNFNIDSIDLENIRIFRREESFIVNLSAFYEGSIEADVPVFEGDIIYIPSKSPISNVKVLGAVKNPSSFSYIKGMTLAGVISLAGGVITNVGDLRNVYLSRNGTVQKIDLEAILTGKNNDLELKPGDQIYVPKIDLRYAYVTGFVAKPGIYEFMEDEPITLKRLIAKAGGVQAELKYIEKITVTQSTAKKDYSPSVLSEGEDILLESGAYVDVVKKQERFVYVLGLVKNQGRIDFQPEESMKLSVLIAKAGGFDSPQVEKGGTIKIYRDGSWYEIQASTIKEKDIDLEPADLVRVEYQEFYVYVVGNLATSGKIIFEPEEPKKLSTLINKVGQISEQTFESIQLIQPGQTQTTVLKIHDVLDGLKDEDLQNGATVVFKLREGRYVYFIGDLSQFITFNFDEKITLKRALSKANLNLDLVEQLCRVSRNSEEPIQLEPDIVLESGDIIKVTLKKPARVSVLGRVKVPGQVVFEVNERSTLRNAIAKCGGFITEPTEIFVSDKVIVYSEGKRHLFSVDQVESEEFNFFLKDGDFVYVTEKSPHYVFVFGDAVKNEKILLSHNEEFKLSTVLGKITLVNDARQVHVIYPTNESTLVSLKDIQIKKADLDLIDGTFIVIEKDLESYIYVLGMVKNPGGYYISDRQITALEALSLSGGISDWGSYNQIILKRGNESKTINAADPIVLNSISVKAGDILYVPPIESNVVYVLGQVSKPGLVRIDQYSTVMDAIMKCGGFTTRAIASRVYLFKGGPTGEPVLCDLSGTLKGKSVASNPNVSPGDVIFVPDNPLMNIVDMIPIIQNLISIISGVQGMVQ</sequence>
<comment type="similarity">
    <text evidence="2">Belongs to the BexD/CtrA/VexA family.</text>
</comment>
<evidence type="ECO:0000256" key="9">
    <source>
        <dbReference type="ARBA" id="ARBA00023065"/>
    </source>
</evidence>
<name>A8F8Q9_PSELT</name>
<dbReference type="GO" id="GO:0009279">
    <property type="term" value="C:cell outer membrane"/>
    <property type="evidence" value="ECO:0007669"/>
    <property type="project" value="UniProtKB-SubCell"/>
</dbReference>
<dbReference type="GO" id="GO:0015288">
    <property type="term" value="F:porin activity"/>
    <property type="evidence" value="ECO:0007669"/>
    <property type="project" value="UniProtKB-KW"/>
</dbReference>
<reference evidence="18 19" key="1">
    <citation type="submission" date="2007-08" db="EMBL/GenBank/DDBJ databases">
        <title>Complete sequence of Thermotoga lettingae TMO.</title>
        <authorList>
            <consortium name="US DOE Joint Genome Institute"/>
            <person name="Copeland A."/>
            <person name="Lucas S."/>
            <person name="Lapidus A."/>
            <person name="Barry K."/>
            <person name="Glavina del Rio T."/>
            <person name="Dalin E."/>
            <person name="Tice H."/>
            <person name="Pitluck S."/>
            <person name="Foster B."/>
            <person name="Bruce D."/>
            <person name="Schmutz J."/>
            <person name="Larimer F."/>
            <person name="Land M."/>
            <person name="Hauser L."/>
            <person name="Kyrpides N."/>
            <person name="Mikhailova N."/>
            <person name="Nelson K."/>
            <person name="Gogarten J.P."/>
            <person name="Noll K."/>
            <person name="Richardson P."/>
        </authorList>
    </citation>
    <scope>NUCLEOTIDE SEQUENCE [LARGE SCALE GENOMIC DNA]</scope>
    <source>
        <strain evidence="19">ATCC BAA-301 / DSM 14385 / NBRC 107922 / TMO</strain>
    </source>
</reference>
<keyword evidence="19" id="KW-1185">Reference proteome</keyword>
<dbReference type="OrthoDB" id="8291at2"/>
<dbReference type="InterPro" id="IPR049712">
    <property type="entry name" value="Poly_export"/>
</dbReference>
<evidence type="ECO:0000259" key="16">
    <source>
        <dbReference type="Pfam" id="PF10531"/>
    </source>
</evidence>
<dbReference type="Gene3D" id="3.10.560.10">
    <property type="entry name" value="Outer membrane lipoprotein wza domain like"/>
    <property type="match status" value="6"/>
</dbReference>
<keyword evidence="6" id="KW-0812">Transmembrane</keyword>
<keyword evidence="12" id="KW-0564">Palmitate</keyword>
<evidence type="ECO:0000256" key="8">
    <source>
        <dbReference type="ARBA" id="ARBA00023047"/>
    </source>
</evidence>
<feature type="domain" description="Soluble ligand binding" evidence="16">
    <location>
        <begin position="828"/>
        <end position="878"/>
    </location>
</feature>
<evidence type="ECO:0000256" key="7">
    <source>
        <dbReference type="ARBA" id="ARBA00022729"/>
    </source>
</evidence>
<evidence type="ECO:0000256" key="1">
    <source>
        <dbReference type="ARBA" id="ARBA00004571"/>
    </source>
</evidence>
<feature type="domain" description="SLBB" evidence="17">
    <location>
        <begin position="749"/>
        <end position="821"/>
    </location>
</feature>
<feature type="domain" description="Soluble ligand binding" evidence="16">
    <location>
        <begin position="265"/>
        <end position="300"/>
    </location>
</feature>
<dbReference type="Pfam" id="PF10531">
    <property type="entry name" value="SLBB"/>
    <property type="match status" value="4"/>
</dbReference>
<dbReference type="Gene3D" id="3.30.1950.10">
    <property type="entry name" value="wza like domain"/>
    <property type="match status" value="1"/>
</dbReference>
<evidence type="ECO:0000256" key="2">
    <source>
        <dbReference type="ARBA" id="ARBA00009450"/>
    </source>
</evidence>
<dbReference type="Pfam" id="PF22461">
    <property type="entry name" value="SLBB_2"/>
    <property type="match status" value="2"/>
</dbReference>
<evidence type="ECO:0000256" key="4">
    <source>
        <dbReference type="ARBA" id="ARBA00022452"/>
    </source>
</evidence>
<keyword evidence="10" id="KW-0626">Porin</keyword>
<evidence type="ECO:0000256" key="6">
    <source>
        <dbReference type="ARBA" id="ARBA00022692"/>
    </source>
</evidence>
<keyword evidence="11" id="KW-0472">Membrane</keyword>
<keyword evidence="4" id="KW-1134">Transmembrane beta strand</keyword>
<evidence type="ECO:0000256" key="3">
    <source>
        <dbReference type="ARBA" id="ARBA00022448"/>
    </source>
</evidence>
<evidence type="ECO:0000313" key="18">
    <source>
        <dbReference type="EMBL" id="ABV34543.1"/>
    </source>
</evidence>
<dbReference type="PANTHER" id="PTHR33619">
    <property type="entry name" value="POLYSACCHARIDE EXPORT PROTEIN GFCE-RELATED"/>
    <property type="match status" value="1"/>
</dbReference>
<dbReference type="AlphaFoldDB" id="A8F8Q9"/>
<keyword evidence="13" id="KW-0998">Cell outer membrane</keyword>
<evidence type="ECO:0000256" key="5">
    <source>
        <dbReference type="ARBA" id="ARBA00022597"/>
    </source>
</evidence>
<dbReference type="HOGENOM" id="CLU_008711_0_0_0"/>
<evidence type="ECO:0000259" key="15">
    <source>
        <dbReference type="Pfam" id="PF02563"/>
    </source>
</evidence>
<dbReference type="PANTHER" id="PTHR33619:SF3">
    <property type="entry name" value="POLYSACCHARIDE EXPORT PROTEIN GFCE-RELATED"/>
    <property type="match status" value="1"/>
</dbReference>
<dbReference type="Proteomes" id="UP000002016">
    <property type="component" value="Chromosome"/>
</dbReference>
<keyword evidence="9" id="KW-0406">Ion transport</keyword>
<feature type="domain" description="Soluble ligand binding" evidence="16">
    <location>
        <begin position="347"/>
        <end position="384"/>
    </location>
</feature>
<evidence type="ECO:0000256" key="11">
    <source>
        <dbReference type="ARBA" id="ARBA00023136"/>
    </source>
</evidence>
<evidence type="ECO:0000256" key="12">
    <source>
        <dbReference type="ARBA" id="ARBA00023139"/>
    </source>
</evidence>
<dbReference type="InterPro" id="IPR019554">
    <property type="entry name" value="Soluble_ligand-bd"/>
</dbReference>
<evidence type="ECO:0000256" key="14">
    <source>
        <dbReference type="ARBA" id="ARBA00023288"/>
    </source>
</evidence>
<feature type="domain" description="Soluble ligand binding" evidence="16">
    <location>
        <begin position="583"/>
        <end position="620"/>
    </location>
</feature>
<keyword evidence="7" id="KW-0732">Signal</keyword>
<evidence type="ECO:0000256" key="13">
    <source>
        <dbReference type="ARBA" id="ARBA00023237"/>
    </source>
</evidence>
<dbReference type="GO" id="GO:0046930">
    <property type="term" value="C:pore complex"/>
    <property type="evidence" value="ECO:0007669"/>
    <property type="project" value="UniProtKB-KW"/>
</dbReference>
<dbReference type="GO" id="GO:0006811">
    <property type="term" value="P:monoatomic ion transport"/>
    <property type="evidence" value="ECO:0007669"/>
    <property type="project" value="UniProtKB-KW"/>
</dbReference>
<evidence type="ECO:0000259" key="17">
    <source>
        <dbReference type="Pfam" id="PF22461"/>
    </source>
</evidence>
<keyword evidence="8" id="KW-0625">Polysaccharide transport</keyword>
<dbReference type="RefSeq" id="WP_012004019.1">
    <property type="nucleotide sequence ID" value="NC_009828.1"/>
</dbReference>
<reference evidence="18 19" key="2">
    <citation type="journal article" date="2009" name="Proc. Natl. Acad. Sci. U.S.A.">
        <title>On the chimeric nature, thermophilic origin, and phylogenetic placement of the Thermotogales.</title>
        <authorList>
            <person name="Zhaxybayeva O."/>
            <person name="Swithers K.S."/>
            <person name="Lapierre P."/>
            <person name="Fournier G.P."/>
            <person name="Bickhart D.M."/>
            <person name="DeBoy R.T."/>
            <person name="Nelson K.E."/>
            <person name="Nesbo C.L."/>
            <person name="Doolittle W.F."/>
            <person name="Gogarten J.P."/>
            <person name="Noll K.M."/>
        </authorList>
    </citation>
    <scope>NUCLEOTIDE SEQUENCE [LARGE SCALE GENOMIC DNA]</scope>
    <source>
        <strain evidence="19">ATCC BAA-301 / DSM 14385 / NBRC 107922 / TMO</strain>
    </source>
</reference>
<dbReference type="GO" id="GO:0015159">
    <property type="term" value="F:polysaccharide transmembrane transporter activity"/>
    <property type="evidence" value="ECO:0007669"/>
    <property type="project" value="InterPro"/>
</dbReference>
<keyword evidence="5" id="KW-0762">Sugar transport</keyword>
<feature type="domain" description="SLBB" evidence="17">
    <location>
        <begin position="182"/>
        <end position="257"/>
    </location>
</feature>
<protein>
    <submittedName>
        <fullName evidence="18">Polysaccharide export protein</fullName>
    </submittedName>
</protein>
<accession>A8F8Q9</accession>
<keyword evidence="14" id="KW-0449">Lipoprotein</keyword>
<dbReference type="EMBL" id="CP000812">
    <property type="protein sequence ID" value="ABV34543.1"/>
    <property type="molecule type" value="Genomic_DNA"/>
</dbReference>
<feature type="domain" description="Polysaccharide export protein N-terminal" evidence="15">
    <location>
        <begin position="19"/>
        <end position="89"/>
    </location>
</feature>
<dbReference type="InterPro" id="IPR054765">
    <property type="entry name" value="SLBB_dom"/>
</dbReference>
<dbReference type="KEGG" id="tle:Tlet_1989"/>